<dbReference type="AlphaFoldDB" id="A0A5J4YL44"/>
<name>A0A5J4YL44_PORPP</name>
<dbReference type="Proteomes" id="UP000324585">
    <property type="component" value="Unassembled WGS sequence"/>
</dbReference>
<dbReference type="InterPro" id="IPR036249">
    <property type="entry name" value="Thioredoxin-like_sf"/>
</dbReference>
<dbReference type="Pfam" id="PF00462">
    <property type="entry name" value="Glutaredoxin"/>
    <property type="match status" value="1"/>
</dbReference>
<dbReference type="PROSITE" id="PS51354">
    <property type="entry name" value="GLUTAREDOXIN_2"/>
    <property type="match status" value="1"/>
</dbReference>
<dbReference type="EMBL" id="VRMN01000010">
    <property type="protein sequence ID" value="KAA8492136.1"/>
    <property type="molecule type" value="Genomic_DNA"/>
</dbReference>
<protein>
    <recommendedName>
        <fullName evidence="1">Glutaredoxin domain-containing protein</fullName>
    </recommendedName>
</protein>
<proteinExistence type="predicted"/>
<evidence type="ECO:0000313" key="2">
    <source>
        <dbReference type="EMBL" id="KAA8492136.1"/>
    </source>
</evidence>
<feature type="domain" description="Glutaredoxin" evidence="1">
    <location>
        <begin position="20"/>
        <end position="75"/>
    </location>
</feature>
<sequence length="113" mass="12498">MDGARSQQEPIADAPQNEEVLVYGENWCGDCRRATALLSKMSVRFRYIDLQAEPAQKRVVSTMLGRTHFKIPVVVTTDRKILVEPSNADLCAALNMSPPRDDASPPAARCVLQ</sequence>
<evidence type="ECO:0000313" key="3">
    <source>
        <dbReference type="Proteomes" id="UP000324585"/>
    </source>
</evidence>
<reference evidence="3" key="1">
    <citation type="journal article" date="2019" name="Nat. Commun.">
        <title>Expansion of phycobilisome linker gene families in mesophilic red algae.</title>
        <authorList>
            <person name="Lee J."/>
            <person name="Kim D."/>
            <person name="Bhattacharya D."/>
            <person name="Yoon H.S."/>
        </authorList>
    </citation>
    <scope>NUCLEOTIDE SEQUENCE [LARGE SCALE GENOMIC DNA]</scope>
    <source>
        <strain evidence="3">CCMP 1328</strain>
    </source>
</reference>
<organism evidence="2 3">
    <name type="scientific">Porphyridium purpureum</name>
    <name type="common">Red alga</name>
    <name type="synonym">Porphyridium cruentum</name>
    <dbReference type="NCBI Taxonomy" id="35688"/>
    <lineage>
        <taxon>Eukaryota</taxon>
        <taxon>Rhodophyta</taxon>
        <taxon>Bangiophyceae</taxon>
        <taxon>Porphyridiales</taxon>
        <taxon>Porphyridiaceae</taxon>
        <taxon>Porphyridium</taxon>
    </lineage>
</organism>
<comment type="caution">
    <text evidence="2">The sequence shown here is derived from an EMBL/GenBank/DDBJ whole genome shotgun (WGS) entry which is preliminary data.</text>
</comment>
<gene>
    <name evidence="2" type="ORF">FVE85_3574</name>
</gene>
<dbReference type="Gene3D" id="3.40.30.10">
    <property type="entry name" value="Glutaredoxin"/>
    <property type="match status" value="1"/>
</dbReference>
<keyword evidence="3" id="KW-1185">Reference proteome</keyword>
<dbReference type="InterPro" id="IPR002109">
    <property type="entry name" value="Glutaredoxin"/>
</dbReference>
<accession>A0A5J4YL44</accession>
<dbReference type="SUPFAM" id="SSF52833">
    <property type="entry name" value="Thioredoxin-like"/>
    <property type="match status" value="1"/>
</dbReference>
<evidence type="ECO:0000259" key="1">
    <source>
        <dbReference type="Pfam" id="PF00462"/>
    </source>
</evidence>